<dbReference type="AlphaFoldDB" id="A0ABD7XBD9"/>
<organism evidence="1 2">
    <name type="scientific">Pediococcus pentosaceus</name>
    <dbReference type="NCBI Taxonomy" id="1255"/>
    <lineage>
        <taxon>Bacteria</taxon>
        <taxon>Bacillati</taxon>
        <taxon>Bacillota</taxon>
        <taxon>Bacilli</taxon>
        <taxon>Lactobacillales</taxon>
        <taxon>Lactobacillaceae</taxon>
        <taxon>Pediococcus</taxon>
    </lineage>
</organism>
<dbReference type="InterPro" id="IPR022372">
    <property type="entry name" value="Accessory_SS_Asp1"/>
</dbReference>
<evidence type="ECO:0000313" key="1">
    <source>
        <dbReference type="EMBL" id="WEA58081.1"/>
    </source>
</evidence>
<dbReference type="Proteomes" id="UP001214131">
    <property type="component" value="Chromosome"/>
</dbReference>
<reference evidence="1 2" key="1">
    <citation type="submission" date="2023-02" db="EMBL/GenBank/DDBJ databases">
        <title>Comparative genomics and fermentation flavor characterization of five lactic acid bacteria reveal flavor biosynthesis metabolic pathways in fermented muskmelon puree.</title>
        <authorList>
            <person name="Yuan L."/>
            <person name="Li M."/>
            <person name="Xu X."/>
            <person name="Lao F."/>
            <person name="Wu J."/>
        </authorList>
    </citation>
    <scope>NUCLEOTIDE SEQUENCE [LARGE SCALE GENOMIC DNA]</scope>
    <source>
        <strain evidence="1 2">Ca-4</strain>
    </source>
</reference>
<protein>
    <submittedName>
        <fullName evidence="1">Accessory Sec system glycosyltransferase Asp1</fullName>
    </submittedName>
</protein>
<dbReference type="EMBL" id="CP118739">
    <property type="protein sequence ID" value="WEA58081.1"/>
    <property type="molecule type" value="Genomic_DNA"/>
</dbReference>
<gene>
    <name evidence="1" type="primary">asp1</name>
    <name evidence="1" type="ORF">PWB86_04250</name>
</gene>
<accession>A0ABD7XBD9</accession>
<sequence>MFYIVPAWDNEVKELNRDPLKNLTNLLISGKKDVKITVLNFLPNLRYLLHINGLTNYKYWNIWDEILGIKRVDGIPLGPEALDLPPNIRLINSTYSMDAYDGAKLYARIIRTDEGYISEVRFMESNNQHTDIYDDRGFKVCTNYYENGVMVRREWFNEYNQVIVRYEPNAEIAVQILGNYSNFKKRQYKTLDELLIEFITSFFEEQFNKNEDALIASTNPKIRSLMLETQKQLPVTYLLDHQGPIDQATIKELVPQIEGSLRFVVPNYAIFEQFKVNINEQMQNLLELGYPYGAENRLGNSNEESKLVIYWHVDEATDNATCEQFSKVMFDYHLEHENVAIQVAVLNRNQANIVFSQLCQLLKNKYYFLDFEKDRELVSDVVFGKNANSAMKKLIMQLKFRLLTISNKTNENSKTNPEEIEKDPLVKATNWENVIEDIVGATIYINPRNYEIHQALTKSRIMVDLGKPYNTRMEFNAISAGIPQIVNVDSPFIINKENGWIISDQQSLIQGLDYYLQELGNWNISLVATTKYMEQLTLERQADWWERRTKYEK</sequence>
<dbReference type="Pfam" id="PF16993">
    <property type="entry name" value="Asp1"/>
    <property type="match status" value="2"/>
</dbReference>
<proteinExistence type="predicted"/>
<dbReference type="RefSeq" id="WP_115154470.1">
    <property type="nucleotide sequence ID" value="NZ_CAKMAM010000002.1"/>
</dbReference>
<name>A0ABD7XBD9_PEDPE</name>
<evidence type="ECO:0000313" key="2">
    <source>
        <dbReference type="Proteomes" id="UP001214131"/>
    </source>
</evidence>